<name>A0A8J3TAR7_9ACTN</name>
<dbReference type="Proteomes" id="UP000599074">
    <property type="component" value="Unassembled WGS sequence"/>
</dbReference>
<evidence type="ECO:0000259" key="3">
    <source>
        <dbReference type="PROSITE" id="PS50977"/>
    </source>
</evidence>
<dbReference type="InterPro" id="IPR036271">
    <property type="entry name" value="Tet_transcr_reg_TetR-rel_C_sf"/>
</dbReference>
<evidence type="ECO:0000313" key="4">
    <source>
        <dbReference type="EMBL" id="GII23725.1"/>
    </source>
</evidence>
<dbReference type="EMBL" id="BOON01000031">
    <property type="protein sequence ID" value="GII23725.1"/>
    <property type="molecule type" value="Genomic_DNA"/>
</dbReference>
<evidence type="ECO:0000313" key="5">
    <source>
        <dbReference type="Proteomes" id="UP000599074"/>
    </source>
</evidence>
<organism evidence="4 5">
    <name type="scientific">Planosporangium mesophilum</name>
    <dbReference type="NCBI Taxonomy" id="689768"/>
    <lineage>
        <taxon>Bacteria</taxon>
        <taxon>Bacillati</taxon>
        <taxon>Actinomycetota</taxon>
        <taxon>Actinomycetes</taxon>
        <taxon>Micromonosporales</taxon>
        <taxon>Micromonosporaceae</taxon>
        <taxon>Planosporangium</taxon>
    </lineage>
</organism>
<dbReference type="RefSeq" id="WP_168114260.1">
    <property type="nucleotide sequence ID" value="NZ_BOON01000031.1"/>
</dbReference>
<dbReference type="Pfam" id="PF00440">
    <property type="entry name" value="TetR_N"/>
    <property type="match status" value="1"/>
</dbReference>
<evidence type="ECO:0000256" key="2">
    <source>
        <dbReference type="PROSITE-ProRule" id="PRU00335"/>
    </source>
</evidence>
<feature type="domain" description="HTH tetR-type" evidence="3">
    <location>
        <begin position="15"/>
        <end position="75"/>
    </location>
</feature>
<accession>A0A8J3TAR7</accession>
<dbReference type="InterPro" id="IPR001647">
    <property type="entry name" value="HTH_TetR"/>
</dbReference>
<comment type="caution">
    <text evidence="4">The sequence shown here is derived from an EMBL/GenBank/DDBJ whole genome shotgun (WGS) entry which is preliminary data.</text>
</comment>
<gene>
    <name evidence="4" type="ORF">Pme01_33220</name>
</gene>
<dbReference type="Gene3D" id="1.10.357.10">
    <property type="entry name" value="Tetracycline Repressor, domain 2"/>
    <property type="match status" value="1"/>
</dbReference>
<keyword evidence="5" id="KW-1185">Reference proteome</keyword>
<dbReference type="PROSITE" id="PS50977">
    <property type="entry name" value="HTH_TETR_2"/>
    <property type="match status" value="1"/>
</dbReference>
<protein>
    <submittedName>
        <fullName evidence="4">TetR family transcriptional regulator</fullName>
    </submittedName>
</protein>
<dbReference type="InterPro" id="IPR050109">
    <property type="entry name" value="HTH-type_TetR-like_transc_reg"/>
</dbReference>
<dbReference type="InterPro" id="IPR009057">
    <property type="entry name" value="Homeodomain-like_sf"/>
</dbReference>
<evidence type="ECO:0000256" key="1">
    <source>
        <dbReference type="ARBA" id="ARBA00023125"/>
    </source>
</evidence>
<dbReference type="GO" id="GO:0000976">
    <property type="term" value="F:transcription cis-regulatory region binding"/>
    <property type="evidence" value="ECO:0007669"/>
    <property type="project" value="TreeGrafter"/>
</dbReference>
<sequence>MASSRNNVGRAQAGRTEEDALLDAARTAVLAVGLRRTTLTDVARRAGVSRMTIYRRWPDMSALVGDLMTREWGALTQAALAAAEGTTAAAEGTTADDATGNSADRAARQRFVAAITAATRALRHHPVFRRIVELDPEILLPYLVDRRGRSQDQMLVMMSTAIEHAADGSIRAGDPGLLARGVLLATQGYVLSLPTMTDGYDEDALDDQLRLLLDRYLAP</sequence>
<dbReference type="PANTHER" id="PTHR30055:SF153">
    <property type="entry name" value="HTH-TYPE TRANSCRIPTIONAL REPRESSOR RV3405C"/>
    <property type="match status" value="1"/>
</dbReference>
<dbReference type="SUPFAM" id="SSF48498">
    <property type="entry name" value="Tetracyclin repressor-like, C-terminal domain"/>
    <property type="match status" value="1"/>
</dbReference>
<reference evidence="4" key="1">
    <citation type="submission" date="2021-01" db="EMBL/GenBank/DDBJ databases">
        <title>Whole genome shotgun sequence of Planosporangium mesophilum NBRC 109066.</title>
        <authorList>
            <person name="Komaki H."/>
            <person name="Tamura T."/>
        </authorList>
    </citation>
    <scope>NUCLEOTIDE SEQUENCE</scope>
    <source>
        <strain evidence="4">NBRC 109066</strain>
    </source>
</reference>
<feature type="DNA-binding region" description="H-T-H motif" evidence="2">
    <location>
        <begin position="38"/>
        <end position="57"/>
    </location>
</feature>
<dbReference type="PANTHER" id="PTHR30055">
    <property type="entry name" value="HTH-TYPE TRANSCRIPTIONAL REGULATOR RUTR"/>
    <property type="match status" value="1"/>
</dbReference>
<dbReference type="SUPFAM" id="SSF46689">
    <property type="entry name" value="Homeodomain-like"/>
    <property type="match status" value="1"/>
</dbReference>
<dbReference type="AlphaFoldDB" id="A0A8J3TAR7"/>
<dbReference type="GO" id="GO:0003700">
    <property type="term" value="F:DNA-binding transcription factor activity"/>
    <property type="evidence" value="ECO:0007669"/>
    <property type="project" value="TreeGrafter"/>
</dbReference>
<proteinExistence type="predicted"/>
<keyword evidence="1 2" id="KW-0238">DNA-binding</keyword>